<name>A0A0C2FNH0_9BILA</name>
<dbReference type="AlphaFoldDB" id="A0A0C2FNH0"/>
<dbReference type="EMBL" id="KN760954">
    <property type="protein sequence ID" value="KIH48279.1"/>
    <property type="molecule type" value="Genomic_DNA"/>
</dbReference>
<accession>A0A0C2FNH0</accession>
<proteinExistence type="predicted"/>
<reference evidence="2 3" key="1">
    <citation type="submission" date="2013-12" db="EMBL/GenBank/DDBJ databases">
        <title>Draft genome of the parsitic nematode Ancylostoma duodenale.</title>
        <authorList>
            <person name="Mitreva M."/>
        </authorList>
    </citation>
    <scope>NUCLEOTIDE SEQUENCE [LARGE SCALE GENOMIC DNA]</scope>
    <source>
        <strain evidence="2 3">Zhejiang</strain>
    </source>
</reference>
<feature type="region of interest" description="Disordered" evidence="1">
    <location>
        <begin position="36"/>
        <end position="79"/>
    </location>
</feature>
<gene>
    <name evidence="2" type="ORF">ANCDUO_21653</name>
</gene>
<dbReference type="SUPFAM" id="SSF49785">
    <property type="entry name" value="Galactose-binding domain-like"/>
    <property type="match status" value="1"/>
</dbReference>
<evidence type="ECO:0000313" key="3">
    <source>
        <dbReference type="Proteomes" id="UP000054047"/>
    </source>
</evidence>
<sequence length="79" mass="8878">MHYEFGYHALGVQLRFLSFSQGSEIKDCNGPLGLTNGRIRDDQLSASSSFDSDSTGPQHARRALPLAKRTRDNLRENRI</sequence>
<evidence type="ECO:0000256" key="1">
    <source>
        <dbReference type="SAM" id="MobiDB-lite"/>
    </source>
</evidence>
<feature type="compositionally biased region" description="Low complexity" evidence="1">
    <location>
        <begin position="44"/>
        <end position="54"/>
    </location>
</feature>
<dbReference type="Proteomes" id="UP000054047">
    <property type="component" value="Unassembled WGS sequence"/>
</dbReference>
<evidence type="ECO:0000313" key="2">
    <source>
        <dbReference type="EMBL" id="KIH48279.1"/>
    </source>
</evidence>
<dbReference type="InterPro" id="IPR008979">
    <property type="entry name" value="Galactose-bd-like_sf"/>
</dbReference>
<feature type="compositionally biased region" description="Basic and acidic residues" evidence="1">
    <location>
        <begin position="69"/>
        <end position="79"/>
    </location>
</feature>
<dbReference type="Gene3D" id="2.60.120.260">
    <property type="entry name" value="Galactose-binding domain-like"/>
    <property type="match status" value="1"/>
</dbReference>
<organism evidence="2 3">
    <name type="scientific">Ancylostoma duodenale</name>
    <dbReference type="NCBI Taxonomy" id="51022"/>
    <lineage>
        <taxon>Eukaryota</taxon>
        <taxon>Metazoa</taxon>
        <taxon>Ecdysozoa</taxon>
        <taxon>Nematoda</taxon>
        <taxon>Chromadorea</taxon>
        <taxon>Rhabditida</taxon>
        <taxon>Rhabditina</taxon>
        <taxon>Rhabditomorpha</taxon>
        <taxon>Strongyloidea</taxon>
        <taxon>Ancylostomatidae</taxon>
        <taxon>Ancylostomatinae</taxon>
        <taxon>Ancylostoma</taxon>
    </lineage>
</organism>
<protein>
    <submittedName>
        <fullName evidence="2">Uncharacterized protein</fullName>
    </submittedName>
</protein>
<keyword evidence="3" id="KW-1185">Reference proteome</keyword>